<keyword evidence="1 2" id="KW-0238">DNA-binding</keyword>
<feature type="compositionally biased region" description="Basic and acidic residues" evidence="3">
    <location>
        <begin position="62"/>
        <end position="72"/>
    </location>
</feature>
<feature type="region of interest" description="Disordered" evidence="3">
    <location>
        <begin position="147"/>
        <end position="186"/>
    </location>
</feature>
<dbReference type="SUPFAM" id="SSF46785">
    <property type="entry name" value="Winged helix' DNA-binding domain"/>
    <property type="match status" value="1"/>
</dbReference>
<comment type="subcellular location">
    <subcellularLocation>
        <location evidence="2">Nucleus</location>
    </subcellularLocation>
</comment>
<dbReference type="GO" id="GO:0003700">
    <property type="term" value="F:DNA-binding transcription factor activity"/>
    <property type="evidence" value="ECO:0007669"/>
    <property type="project" value="InterPro"/>
</dbReference>
<evidence type="ECO:0000313" key="5">
    <source>
        <dbReference type="EMBL" id="KAG5161951.1"/>
    </source>
</evidence>
<feature type="compositionally biased region" description="Low complexity" evidence="3">
    <location>
        <begin position="74"/>
        <end position="85"/>
    </location>
</feature>
<dbReference type="OrthoDB" id="5954824at2759"/>
<feature type="compositionally biased region" description="Polar residues" evidence="3">
    <location>
        <begin position="46"/>
        <end position="56"/>
    </location>
</feature>
<feature type="region of interest" description="Disordered" evidence="3">
    <location>
        <begin position="46"/>
        <end position="91"/>
    </location>
</feature>
<accession>A0A8H7XJ00</accession>
<feature type="compositionally biased region" description="Basic residues" evidence="3">
    <location>
        <begin position="171"/>
        <end position="186"/>
    </location>
</feature>
<sequence>MSMQNLYQTSLPTYAAVVHSPQSDSDASSVNVDISYREMDAFINYDYNSDSENPNPSVGPDRTTESEQKERQTNSPPSANPHSNSQRLDTCNSSVLQQQLHTPSYTHKPSRPKFLWPSYLTPCLPYHNVVPYPGYGPPIYVPPSRYISSSSSTSDTAGLRKRKSSGIGSRNAKKASTRKPRRRAPVIRKAKAPKQNTTGVLTPAQVAALPCEEHTDSVVARILGLAPNTRLEDAWPQEMDPWRYNKVQVLMLTICCSPGHRATFEEIETYLIRKYPALKTTLYGKKWRGTLRGHLSHRPEFRRILRPDAHGDYWTIDITKLLPGR</sequence>
<dbReference type="GO" id="GO:0043565">
    <property type="term" value="F:sequence-specific DNA binding"/>
    <property type="evidence" value="ECO:0007669"/>
    <property type="project" value="InterPro"/>
</dbReference>
<dbReference type="PROSITE" id="PS50039">
    <property type="entry name" value="FORK_HEAD_3"/>
    <property type="match status" value="1"/>
</dbReference>
<dbReference type="Gene3D" id="1.10.10.10">
    <property type="entry name" value="Winged helix-like DNA-binding domain superfamily/Winged helix DNA-binding domain"/>
    <property type="match status" value="1"/>
</dbReference>
<feature type="DNA-binding region" description="Fork-head" evidence="2">
    <location>
        <begin position="244"/>
        <end position="317"/>
    </location>
</feature>
<dbReference type="AlphaFoldDB" id="A0A8H7XJ00"/>
<evidence type="ECO:0000256" key="3">
    <source>
        <dbReference type="SAM" id="MobiDB-lite"/>
    </source>
</evidence>
<reference evidence="5" key="1">
    <citation type="submission" date="2021-02" db="EMBL/GenBank/DDBJ databases">
        <title>Psilocybe cubensis genome.</title>
        <authorList>
            <person name="Mckernan K.J."/>
            <person name="Crawford S."/>
            <person name="Trippe A."/>
            <person name="Kane L.T."/>
            <person name="Mclaughlin S."/>
        </authorList>
    </citation>
    <scope>NUCLEOTIDE SEQUENCE [LARGE SCALE GENOMIC DNA]</scope>
    <source>
        <strain evidence="5">MGC-MH-2018</strain>
    </source>
</reference>
<evidence type="ECO:0000256" key="2">
    <source>
        <dbReference type="PROSITE-ProRule" id="PRU00089"/>
    </source>
</evidence>
<keyword evidence="2" id="KW-0539">Nucleus</keyword>
<gene>
    <name evidence="5" type="ORF">JR316_013085</name>
</gene>
<comment type="caution">
    <text evidence="5">The sequence shown here is derived from an EMBL/GenBank/DDBJ whole genome shotgun (WGS) entry which is preliminary data.</text>
</comment>
<proteinExistence type="predicted"/>
<organism evidence="5">
    <name type="scientific">Psilocybe cubensis</name>
    <name type="common">Psychedelic mushroom</name>
    <name type="synonym">Stropharia cubensis</name>
    <dbReference type="NCBI Taxonomy" id="181762"/>
    <lineage>
        <taxon>Eukaryota</taxon>
        <taxon>Fungi</taxon>
        <taxon>Dikarya</taxon>
        <taxon>Basidiomycota</taxon>
        <taxon>Agaricomycotina</taxon>
        <taxon>Agaricomycetes</taxon>
        <taxon>Agaricomycetidae</taxon>
        <taxon>Agaricales</taxon>
        <taxon>Agaricineae</taxon>
        <taxon>Strophariaceae</taxon>
        <taxon>Psilocybe</taxon>
    </lineage>
</organism>
<feature type="domain" description="Fork-head" evidence="4">
    <location>
        <begin position="244"/>
        <end position="317"/>
    </location>
</feature>
<dbReference type="InterPro" id="IPR036388">
    <property type="entry name" value="WH-like_DNA-bd_sf"/>
</dbReference>
<evidence type="ECO:0000256" key="1">
    <source>
        <dbReference type="ARBA" id="ARBA00023125"/>
    </source>
</evidence>
<evidence type="ECO:0000259" key="4">
    <source>
        <dbReference type="PROSITE" id="PS50039"/>
    </source>
</evidence>
<name>A0A8H7XJ00_PSICU</name>
<dbReference type="InterPro" id="IPR001766">
    <property type="entry name" value="Fork_head_dom"/>
</dbReference>
<dbReference type="EMBL" id="JAFIQS010000022">
    <property type="protein sequence ID" value="KAG5161951.1"/>
    <property type="molecule type" value="Genomic_DNA"/>
</dbReference>
<dbReference type="InterPro" id="IPR036390">
    <property type="entry name" value="WH_DNA-bd_sf"/>
</dbReference>
<protein>
    <recommendedName>
        <fullName evidence="4">Fork-head domain-containing protein</fullName>
    </recommendedName>
</protein>
<dbReference type="GO" id="GO:0005634">
    <property type="term" value="C:nucleus"/>
    <property type="evidence" value="ECO:0007669"/>
    <property type="project" value="UniProtKB-SubCell"/>
</dbReference>